<dbReference type="Proteomes" id="UP000189818">
    <property type="component" value="Unassembled WGS sequence"/>
</dbReference>
<dbReference type="SUPFAM" id="SSF51197">
    <property type="entry name" value="Clavaminate synthase-like"/>
    <property type="match status" value="1"/>
</dbReference>
<keyword evidence="1" id="KW-0223">Dioxygenase</keyword>
<dbReference type="RefSeq" id="WP_190282682.1">
    <property type="nucleotide sequence ID" value="NZ_JBHLWD010000003.1"/>
</dbReference>
<keyword evidence="1" id="KW-0560">Oxidoreductase</keyword>
<dbReference type="PANTHER" id="PTHR20883:SF49">
    <property type="entry name" value="PHYTANOYL-COA DIOXYGENASE"/>
    <property type="match status" value="1"/>
</dbReference>
<dbReference type="Gene3D" id="2.60.120.620">
    <property type="entry name" value="q2cbj1_9rhob like domain"/>
    <property type="match status" value="1"/>
</dbReference>
<protein>
    <submittedName>
        <fullName evidence="1">Ectoine hydroxylase-related dioxygenase, phytanoyl-CoA dioxygenase (PhyH) family</fullName>
    </submittedName>
</protein>
<dbReference type="EMBL" id="FUYM01000007">
    <property type="protein sequence ID" value="SKB83684.1"/>
    <property type="molecule type" value="Genomic_DNA"/>
</dbReference>
<dbReference type="PANTHER" id="PTHR20883">
    <property type="entry name" value="PHYTANOYL-COA DIOXYGENASE DOMAIN CONTAINING 1"/>
    <property type="match status" value="1"/>
</dbReference>
<dbReference type="Pfam" id="PF05721">
    <property type="entry name" value="PhyH"/>
    <property type="match status" value="1"/>
</dbReference>
<organism evidence="1 2">
    <name type="scientific">Rhizorhabdus histidinilytica</name>
    <dbReference type="NCBI Taxonomy" id="439228"/>
    <lineage>
        <taxon>Bacteria</taxon>
        <taxon>Pseudomonadati</taxon>
        <taxon>Pseudomonadota</taxon>
        <taxon>Alphaproteobacteria</taxon>
        <taxon>Sphingomonadales</taxon>
        <taxon>Sphingomonadaceae</taxon>
        <taxon>Rhizorhabdus</taxon>
    </lineage>
</organism>
<dbReference type="InterPro" id="IPR008775">
    <property type="entry name" value="Phytyl_CoA_dOase-like"/>
</dbReference>
<dbReference type="STRING" id="439228.SAMN06295920_10724"/>
<dbReference type="GO" id="GO:0016706">
    <property type="term" value="F:2-oxoglutarate-dependent dioxygenase activity"/>
    <property type="evidence" value="ECO:0007669"/>
    <property type="project" value="UniProtKB-ARBA"/>
</dbReference>
<keyword evidence="2" id="KW-1185">Reference proteome</keyword>
<gene>
    <name evidence="1" type="ORF">SAMN06295920_10724</name>
</gene>
<sequence length="273" mass="30265">MIQDSDIIEQFDRDGAAVLRQAVSADWVEKLRAAAEEAFAHPSQFGRSHTPEGAAGGEFRVDRFIWLDHPVFRDFVLEGGLAALAAKVLGSERINFFYDHLFVKEPGSVEATPWHNDLPYWPIRGSQICSFWLALDQVSERSGGLRYVRGSHKWNTLFQPVAASDKDRHEWEGSTFQPLPDIDGNPDAYELLSWDLEPGDILIHHGLTVHGAFGNSTVDRRRRGLATRWTGDDVIYDPRPGTMGLPVDPGLVAGQPLDSALFPRMIGPAPVAG</sequence>
<accession>A0A1T5EIC7</accession>
<evidence type="ECO:0000313" key="2">
    <source>
        <dbReference type="Proteomes" id="UP000189818"/>
    </source>
</evidence>
<proteinExistence type="predicted"/>
<evidence type="ECO:0000313" key="1">
    <source>
        <dbReference type="EMBL" id="SKB83684.1"/>
    </source>
</evidence>
<reference evidence="2" key="1">
    <citation type="submission" date="2017-02" db="EMBL/GenBank/DDBJ databases">
        <authorList>
            <person name="Varghese N."/>
            <person name="Submissions S."/>
        </authorList>
    </citation>
    <scope>NUCLEOTIDE SEQUENCE [LARGE SCALE GENOMIC DNA]</scope>
    <source>
        <strain evidence="2">UM2</strain>
    </source>
</reference>
<dbReference type="GO" id="GO:0005506">
    <property type="term" value="F:iron ion binding"/>
    <property type="evidence" value="ECO:0007669"/>
    <property type="project" value="UniProtKB-ARBA"/>
</dbReference>
<name>A0A1T5EIC7_9SPHN</name>
<dbReference type="AlphaFoldDB" id="A0A1T5EIC7"/>